<name>A0A1F7USN4_9BACT</name>
<dbReference type="STRING" id="1802401.A3B21_03515"/>
<dbReference type="EMBL" id="MGEJ01000008">
    <property type="protein sequence ID" value="OGL81259.1"/>
    <property type="molecule type" value="Genomic_DNA"/>
</dbReference>
<dbReference type="Pfam" id="PF08281">
    <property type="entry name" value="Sigma70_r4_2"/>
    <property type="match status" value="1"/>
</dbReference>
<feature type="domain" description="RNA polymerase sigma-70 region 2" evidence="6">
    <location>
        <begin position="25"/>
        <end position="93"/>
    </location>
</feature>
<feature type="domain" description="RNA polymerase sigma factor 70 region 4 type 2" evidence="7">
    <location>
        <begin position="125"/>
        <end position="175"/>
    </location>
</feature>
<dbReference type="InterPro" id="IPR007627">
    <property type="entry name" value="RNA_pol_sigma70_r2"/>
</dbReference>
<dbReference type="GO" id="GO:0003677">
    <property type="term" value="F:DNA binding"/>
    <property type="evidence" value="ECO:0007669"/>
    <property type="project" value="UniProtKB-KW"/>
</dbReference>
<dbReference type="InterPro" id="IPR014284">
    <property type="entry name" value="RNA_pol_sigma-70_dom"/>
</dbReference>
<dbReference type="InterPro" id="IPR013324">
    <property type="entry name" value="RNA_pol_sigma_r3/r4-like"/>
</dbReference>
<dbReference type="Pfam" id="PF04542">
    <property type="entry name" value="Sigma70_r2"/>
    <property type="match status" value="1"/>
</dbReference>
<dbReference type="InterPro" id="IPR039425">
    <property type="entry name" value="RNA_pol_sigma-70-like"/>
</dbReference>
<dbReference type="SUPFAM" id="SSF88659">
    <property type="entry name" value="Sigma3 and sigma4 domains of RNA polymerase sigma factors"/>
    <property type="match status" value="1"/>
</dbReference>
<dbReference type="CDD" id="cd06171">
    <property type="entry name" value="Sigma70_r4"/>
    <property type="match status" value="1"/>
</dbReference>
<dbReference type="InterPro" id="IPR013325">
    <property type="entry name" value="RNA_pol_sigma_r2"/>
</dbReference>
<keyword evidence="4" id="KW-0238">DNA-binding</keyword>
<dbReference type="InterPro" id="IPR036388">
    <property type="entry name" value="WH-like_DNA-bd_sf"/>
</dbReference>
<evidence type="ECO:0000256" key="5">
    <source>
        <dbReference type="ARBA" id="ARBA00023163"/>
    </source>
</evidence>
<keyword evidence="2" id="KW-0805">Transcription regulation</keyword>
<protein>
    <recommendedName>
        <fullName evidence="10">RNA polymerase sigma factor 70 region 4 type 2 domain-containing protein</fullName>
    </recommendedName>
</protein>
<evidence type="ECO:0000313" key="8">
    <source>
        <dbReference type="EMBL" id="OGL81259.1"/>
    </source>
</evidence>
<dbReference type="NCBIfam" id="TIGR02937">
    <property type="entry name" value="sigma70-ECF"/>
    <property type="match status" value="1"/>
</dbReference>
<dbReference type="Proteomes" id="UP000176897">
    <property type="component" value="Unassembled WGS sequence"/>
</dbReference>
<gene>
    <name evidence="8" type="ORF">A3B21_03515</name>
</gene>
<sequence>MESTATTLRTYTCRELCQPEIFEDLYGTYSRKLYRYAYYHLNSKEDAEDVLATTFVRLWEYVTANQKATVRSITALLYRIMHNLIVDQYRARKPASSVEEMLEVGIEIKDIKALDASKKAEFSLVLEGIEKLEEADRNLLLLRFIEDLPVTDIADMHGITENNASVRIHRALNKLKNIVNAQYAK</sequence>
<evidence type="ECO:0000313" key="9">
    <source>
        <dbReference type="Proteomes" id="UP000176897"/>
    </source>
</evidence>
<organism evidence="8 9">
    <name type="scientific">Candidatus Uhrbacteria bacterium RIFCSPLOWO2_01_FULL_47_24</name>
    <dbReference type="NCBI Taxonomy" id="1802401"/>
    <lineage>
        <taxon>Bacteria</taxon>
        <taxon>Candidatus Uhriibacteriota</taxon>
    </lineage>
</organism>
<keyword evidence="5" id="KW-0804">Transcription</keyword>
<dbReference type="PANTHER" id="PTHR43133:SF8">
    <property type="entry name" value="RNA POLYMERASE SIGMA FACTOR HI_1459-RELATED"/>
    <property type="match status" value="1"/>
</dbReference>
<dbReference type="PANTHER" id="PTHR43133">
    <property type="entry name" value="RNA POLYMERASE ECF-TYPE SIGMA FACTO"/>
    <property type="match status" value="1"/>
</dbReference>
<proteinExistence type="inferred from homology"/>
<evidence type="ECO:0008006" key="10">
    <source>
        <dbReference type="Google" id="ProtNLM"/>
    </source>
</evidence>
<evidence type="ECO:0000259" key="6">
    <source>
        <dbReference type="Pfam" id="PF04542"/>
    </source>
</evidence>
<dbReference type="GO" id="GO:0006352">
    <property type="term" value="P:DNA-templated transcription initiation"/>
    <property type="evidence" value="ECO:0007669"/>
    <property type="project" value="InterPro"/>
</dbReference>
<dbReference type="SUPFAM" id="SSF88946">
    <property type="entry name" value="Sigma2 domain of RNA polymerase sigma factors"/>
    <property type="match status" value="1"/>
</dbReference>
<accession>A0A1F7USN4</accession>
<dbReference type="Gene3D" id="1.10.1740.10">
    <property type="match status" value="1"/>
</dbReference>
<dbReference type="InterPro" id="IPR013249">
    <property type="entry name" value="RNA_pol_sigma70_r4_t2"/>
</dbReference>
<evidence type="ECO:0000256" key="4">
    <source>
        <dbReference type="ARBA" id="ARBA00023125"/>
    </source>
</evidence>
<keyword evidence="3" id="KW-0731">Sigma factor</keyword>
<comment type="similarity">
    <text evidence="1">Belongs to the sigma-70 factor family. ECF subfamily.</text>
</comment>
<reference evidence="8 9" key="1">
    <citation type="journal article" date="2016" name="Nat. Commun.">
        <title>Thousands of microbial genomes shed light on interconnected biogeochemical processes in an aquifer system.</title>
        <authorList>
            <person name="Anantharaman K."/>
            <person name="Brown C.T."/>
            <person name="Hug L.A."/>
            <person name="Sharon I."/>
            <person name="Castelle C.J."/>
            <person name="Probst A.J."/>
            <person name="Thomas B.C."/>
            <person name="Singh A."/>
            <person name="Wilkins M.J."/>
            <person name="Karaoz U."/>
            <person name="Brodie E.L."/>
            <person name="Williams K.H."/>
            <person name="Hubbard S.S."/>
            <person name="Banfield J.F."/>
        </authorList>
    </citation>
    <scope>NUCLEOTIDE SEQUENCE [LARGE SCALE GENOMIC DNA]</scope>
</reference>
<dbReference type="AlphaFoldDB" id="A0A1F7USN4"/>
<evidence type="ECO:0000256" key="1">
    <source>
        <dbReference type="ARBA" id="ARBA00010641"/>
    </source>
</evidence>
<evidence type="ECO:0000256" key="2">
    <source>
        <dbReference type="ARBA" id="ARBA00023015"/>
    </source>
</evidence>
<evidence type="ECO:0000259" key="7">
    <source>
        <dbReference type="Pfam" id="PF08281"/>
    </source>
</evidence>
<dbReference type="GO" id="GO:0016987">
    <property type="term" value="F:sigma factor activity"/>
    <property type="evidence" value="ECO:0007669"/>
    <property type="project" value="UniProtKB-KW"/>
</dbReference>
<comment type="caution">
    <text evidence="8">The sequence shown here is derived from an EMBL/GenBank/DDBJ whole genome shotgun (WGS) entry which is preliminary data.</text>
</comment>
<dbReference type="Gene3D" id="1.10.10.10">
    <property type="entry name" value="Winged helix-like DNA-binding domain superfamily/Winged helix DNA-binding domain"/>
    <property type="match status" value="1"/>
</dbReference>
<evidence type="ECO:0000256" key="3">
    <source>
        <dbReference type="ARBA" id="ARBA00023082"/>
    </source>
</evidence>